<name>A0A834X3W3_9FABA</name>
<evidence type="ECO:0000313" key="2">
    <source>
        <dbReference type="EMBL" id="KAF7837892.1"/>
    </source>
</evidence>
<protein>
    <submittedName>
        <fullName evidence="2">Uncharacterized protein</fullName>
    </submittedName>
</protein>
<proteinExistence type="predicted"/>
<dbReference type="EMBL" id="JAAIUW010000003">
    <property type="protein sequence ID" value="KAF7837892.1"/>
    <property type="molecule type" value="Genomic_DNA"/>
</dbReference>
<sequence length="31" mass="3490">MFEKLAPSLRSQREAVEEVGQRGNQQNCNLG</sequence>
<evidence type="ECO:0000256" key="1">
    <source>
        <dbReference type="SAM" id="MobiDB-lite"/>
    </source>
</evidence>
<feature type="compositionally biased region" description="Basic and acidic residues" evidence="1">
    <location>
        <begin position="11"/>
        <end position="20"/>
    </location>
</feature>
<accession>A0A834X3W3</accession>
<comment type="caution">
    <text evidence="2">The sequence shown here is derived from an EMBL/GenBank/DDBJ whole genome shotgun (WGS) entry which is preliminary data.</text>
</comment>
<feature type="region of interest" description="Disordered" evidence="1">
    <location>
        <begin position="1"/>
        <end position="31"/>
    </location>
</feature>
<evidence type="ECO:0000313" key="3">
    <source>
        <dbReference type="Proteomes" id="UP000634136"/>
    </source>
</evidence>
<feature type="compositionally biased region" description="Polar residues" evidence="1">
    <location>
        <begin position="22"/>
        <end position="31"/>
    </location>
</feature>
<organism evidence="2 3">
    <name type="scientific">Senna tora</name>
    <dbReference type="NCBI Taxonomy" id="362788"/>
    <lineage>
        <taxon>Eukaryota</taxon>
        <taxon>Viridiplantae</taxon>
        <taxon>Streptophyta</taxon>
        <taxon>Embryophyta</taxon>
        <taxon>Tracheophyta</taxon>
        <taxon>Spermatophyta</taxon>
        <taxon>Magnoliopsida</taxon>
        <taxon>eudicotyledons</taxon>
        <taxon>Gunneridae</taxon>
        <taxon>Pentapetalae</taxon>
        <taxon>rosids</taxon>
        <taxon>fabids</taxon>
        <taxon>Fabales</taxon>
        <taxon>Fabaceae</taxon>
        <taxon>Caesalpinioideae</taxon>
        <taxon>Cassia clade</taxon>
        <taxon>Senna</taxon>
    </lineage>
</organism>
<keyword evidence="3" id="KW-1185">Reference proteome</keyword>
<gene>
    <name evidence="2" type="ORF">G2W53_006374</name>
</gene>
<dbReference type="Proteomes" id="UP000634136">
    <property type="component" value="Unassembled WGS sequence"/>
</dbReference>
<dbReference type="AlphaFoldDB" id="A0A834X3W3"/>
<reference evidence="2" key="1">
    <citation type="submission" date="2020-09" db="EMBL/GenBank/DDBJ databases">
        <title>Genome-Enabled Discovery of Anthraquinone Biosynthesis in Senna tora.</title>
        <authorList>
            <person name="Kang S.-H."/>
            <person name="Pandey R.P."/>
            <person name="Lee C.-M."/>
            <person name="Sim J.-S."/>
            <person name="Jeong J.-T."/>
            <person name="Choi B.-S."/>
            <person name="Jung M."/>
            <person name="Ginzburg D."/>
            <person name="Zhao K."/>
            <person name="Won S.Y."/>
            <person name="Oh T.-J."/>
            <person name="Yu Y."/>
            <person name="Kim N.-H."/>
            <person name="Lee O.R."/>
            <person name="Lee T.-H."/>
            <person name="Bashyal P."/>
            <person name="Kim T.-S."/>
            <person name="Lee W.-H."/>
            <person name="Kawkins C."/>
            <person name="Kim C.-K."/>
            <person name="Kim J.S."/>
            <person name="Ahn B.O."/>
            <person name="Rhee S.Y."/>
            <person name="Sohng J.K."/>
        </authorList>
    </citation>
    <scope>NUCLEOTIDE SEQUENCE</scope>
    <source>
        <tissue evidence="2">Leaf</tissue>
    </source>
</reference>